<keyword evidence="2" id="KW-0808">Transferase</keyword>
<protein>
    <submittedName>
        <fullName evidence="2">Phosphoribosyltransferase</fullName>
    </submittedName>
</protein>
<evidence type="ECO:0000259" key="1">
    <source>
        <dbReference type="Pfam" id="PF00156"/>
    </source>
</evidence>
<sequence>MPEKNKLLTAEIAKEKLHRLALEIAENLEEDTQSILLIGIKKNGMAIAQSIQVFLQRYISIAIDIREMTFDKTDLRISNISGDNDFSGKHIILIDDVSNSGRTLLYALKPLLEHQPLKIQTLVMVERMHKLYPIQSDYVGLSIATTQHDYVSLEVEDGKVVAAFIENQ</sequence>
<dbReference type="GO" id="GO:0016757">
    <property type="term" value="F:glycosyltransferase activity"/>
    <property type="evidence" value="ECO:0007669"/>
    <property type="project" value="UniProtKB-KW"/>
</dbReference>
<dbReference type="InterPro" id="IPR050137">
    <property type="entry name" value="PyrR_bifunctional"/>
</dbReference>
<dbReference type="Pfam" id="PF00156">
    <property type="entry name" value="Pribosyltran"/>
    <property type="match status" value="1"/>
</dbReference>
<comment type="caution">
    <text evidence="2">The sequence shown here is derived from an EMBL/GenBank/DDBJ whole genome shotgun (WGS) entry which is preliminary data.</text>
</comment>
<name>A0A2W5GDL4_9SPHI</name>
<dbReference type="PANTHER" id="PTHR11608">
    <property type="entry name" value="BIFUNCTIONAL PROTEIN PYRR"/>
    <property type="match status" value="1"/>
</dbReference>
<dbReference type="PANTHER" id="PTHR11608:SF0">
    <property type="entry name" value="BIFUNCTIONAL PROTEIN PYRR"/>
    <property type="match status" value="1"/>
</dbReference>
<accession>A0A2W5GDL4</accession>
<dbReference type="InterPro" id="IPR029057">
    <property type="entry name" value="PRTase-like"/>
</dbReference>
<dbReference type="EMBL" id="QFOI01000357">
    <property type="protein sequence ID" value="PZP43706.1"/>
    <property type="molecule type" value="Genomic_DNA"/>
</dbReference>
<reference evidence="2 3" key="1">
    <citation type="submission" date="2017-11" db="EMBL/GenBank/DDBJ databases">
        <title>Infants hospitalized years apart are colonized by the same room-sourced microbial strains.</title>
        <authorList>
            <person name="Brooks B."/>
            <person name="Olm M.R."/>
            <person name="Firek B.A."/>
            <person name="Baker R."/>
            <person name="Thomas B.C."/>
            <person name="Morowitz M.J."/>
            <person name="Banfield J.F."/>
        </authorList>
    </citation>
    <scope>NUCLEOTIDE SEQUENCE [LARGE SCALE GENOMIC DNA]</scope>
    <source>
        <strain evidence="2">S2_009_000_R2_76</strain>
    </source>
</reference>
<dbReference type="CDD" id="cd06223">
    <property type="entry name" value="PRTases_typeI"/>
    <property type="match status" value="1"/>
</dbReference>
<evidence type="ECO:0000313" key="3">
    <source>
        <dbReference type="Proteomes" id="UP000249645"/>
    </source>
</evidence>
<dbReference type="SUPFAM" id="SSF53271">
    <property type="entry name" value="PRTase-like"/>
    <property type="match status" value="1"/>
</dbReference>
<dbReference type="InterPro" id="IPR000836">
    <property type="entry name" value="PRTase_dom"/>
</dbReference>
<dbReference type="Proteomes" id="UP000249645">
    <property type="component" value="Unassembled WGS sequence"/>
</dbReference>
<organism evidence="2 3">
    <name type="scientific">Pseudopedobacter saltans</name>
    <dbReference type="NCBI Taxonomy" id="151895"/>
    <lineage>
        <taxon>Bacteria</taxon>
        <taxon>Pseudomonadati</taxon>
        <taxon>Bacteroidota</taxon>
        <taxon>Sphingobacteriia</taxon>
        <taxon>Sphingobacteriales</taxon>
        <taxon>Sphingobacteriaceae</taxon>
        <taxon>Pseudopedobacter</taxon>
    </lineage>
</organism>
<gene>
    <name evidence="2" type="ORF">DI598_15445</name>
</gene>
<dbReference type="Gene3D" id="3.40.50.2020">
    <property type="match status" value="1"/>
</dbReference>
<feature type="domain" description="Phosphoribosyltransferase" evidence="1">
    <location>
        <begin position="10"/>
        <end position="148"/>
    </location>
</feature>
<evidence type="ECO:0000313" key="2">
    <source>
        <dbReference type="EMBL" id="PZP43706.1"/>
    </source>
</evidence>
<dbReference type="AlphaFoldDB" id="A0A2W5GDL4"/>
<proteinExistence type="predicted"/>
<keyword evidence="2" id="KW-0328">Glycosyltransferase</keyword>